<evidence type="ECO:0000313" key="6">
    <source>
        <dbReference type="WBParaSite" id="GPUH_0002310701-mRNA-1"/>
    </source>
</evidence>
<keyword evidence="1" id="KW-1133">Transmembrane helix</keyword>
<sequence>MYLYGIALNRTLELSGESALSDGRAIIENTYGVYNGFAGKFVQRTDGDEYARYHLLGLNDDYEPRSYVKITVDANLSTLEKLYVNGATTIWRRYGGKVPPATPICGYEGRYCPQTFGQRYLPHLIVGCSCILAMILSAVFFILYTIR</sequence>
<keyword evidence="1" id="KW-0812">Transmembrane</keyword>
<evidence type="ECO:0000313" key="2">
    <source>
        <dbReference type="EMBL" id="VDK53550.1"/>
    </source>
</evidence>
<evidence type="ECO:0000256" key="1">
    <source>
        <dbReference type="SAM" id="Phobius"/>
    </source>
</evidence>
<gene>
    <name evidence="3" type="ORF">GPUH_LOCUS23079</name>
    <name evidence="2" type="ORF">GPUH_LOCUS6139</name>
</gene>
<protein>
    <submittedName>
        <fullName evidence="5 6">ANF_receptor domain-containing protein</fullName>
    </submittedName>
</protein>
<evidence type="ECO:0000313" key="5">
    <source>
        <dbReference type="WBParaSite" id="GPUH_0000614901-mRNA-1"/>
    </source>
</evidence>
<dbReference type="WBParaSite" id="GPUH_0000614901-mRNA-1">
    <property type="protein sequence ID" value="GPUH_0000614901-mRNA-1"/>
    <property type="gene ID" value="GPUH_0000614901"/>
</dbReference>
<keyword evidence="1" id="KW-0472">Membrane</keyword>
<dbReference type="WBParaSite" id="GPUH_0002310701-mRNA-1">
    <property type="protein sequence ID" value="GPUH_0002310701-mRNA-1"/>
    <property type="gene ID" value="GPUH_0002310701"/>
</dbReference>
<organism evidence="6">
    <name type="scientific">Gongylonema pulchrum</name>
    <dbReference type="NCBI Taxonomy" id="637853"/>
    <lineage>
        <taxon>Eukaryota</taxon>
        <taxon>Metazoa</taxon>
        <taxon>Ecdysozoa</taxon>
        <taxon>Nematoda</taxon>
        <taxon>Chromadorea</taxon>
        <taxon>Rhabditida</taxon>
        <taxon>Spirurina</taxon>
        <taxon>Spiruromorpha</taxon>
        <taxon>Spiruroidea</taxon>
        <taxon>Gongylonematidae</taxon>
        <taxon>Gongylonema</taxon>
    </lineage>
</organism>
<dbReference type="InterPro" id="IPR028082">
    <property type="entry name" value="Peripla_BP_I"/>
</dbReference>
<dbReference type="Proteomes" id="UP000271098">
    <property type="component" value="Unassembled WGS sequence"/>
</dbReference>
<dbReference type="EMBL" id="UYRT01013959">
    <property type="protein sequence ID" value="VDK53550.1"/>
    <property type="molecule type" value="Genomic_DNA"/>
</dbReference>
<name>A0A183EQ38_9BILA</name>
<evidence type="ECO:0000313" key="3">
    <source>
        <dbReference type="EMBL" id="VDN40953.1"/>
    </source>
</evidence>
<evidence type="ECO:0000313" key="4">
    <source>
        <dbReference type="Proteomes" id="UP000271098"/>
    </source>
</evidence>
<reference evidence="5 6" key="1">
    <citation type="submission" date="2016-06" db="UniProtKB">
        <authorList>
            <consortium name="WormBaseParasite"/>
        </authorList>
    </citation>
    <scope>IDENTIFICATION</scope>
</reference>
<keyword evidence="4" id="KW-1185">Reference proteome</keyword>
<dbReference type="EMBL" id="UYRT01096759">
    <property type="protein sequence ID" value="VDN40953.1"/>
    <property type="molecule type" value="Genomic_DNA"/>
</dbReference>
<dbReference type="AlphaFoldDB" id="A0A183EQ38"/>
<reference evidence="2 4" key="2">
    <citation type="submission" date="2018-11" db="EMBL/GenBank/DDBJ databases">
        <authorList>
            <consortium name="Pathogen Informatics"/>
        </authorList>
    </citation>
    <scope>NUCLEOTIDE SEQUENCE [LARGE SCALE GENOMIC DNA]</scope>
</reference>
<feature type="transmembrane region" description="Helical" evidence="1">
    <location>
        <begin position="120"/>
        <end position="146"/>
    </location>
</feature>
<proteinExistence type="predicted"/>
<dbReference type="SUPFAM" id="SSF53822">
    <property type="entry name" value="Periplasmic binding protein-like I"/>
    <property type="match status" value="1"/>
</dbReference>
<accession>A0A183EQ38</accession>